<dbReference type="EMBL" id="MCFL01000018">
    <property type="protein sequence ID" value="ORZ36221.1"/>
    <property type="molecule type" value="Genomic_DNA"/>
</dbReference>
<feature type="region of interest" description="Disordered" evidence="1">
    <location>
        <begin position="1"/>
        <end position="98"/>
    </location>
</feature>
<dbReference type="AlphaFoldDB" id="A0A1Y2HQY1"/>
<proteinExistence type="predicted"/>
<evidence type="ECO:0000256" key="1">
    <source>
        <dbReference type="SAM" id="MobiDB-lite"/>
    </source>
</evidence>
<evidence type="ECO:0000313" key="2">
    <source>
        <dbReference type="EMBL" id="ORZ36221.1"/>
    </source>
</evidence>
<keyword evidence="3" id="KW-1185">Reference proteome</keyword>
<feature type="compositionally biased region" description="Polar residues" evidence="1">
    <location>
        <begin position="30"/>
        <end position="57"/>
    </location>
</feature>
<name>A0A1Y2HQY1_9FUNG</name>
<reference evidence="2 3" key="1">
    <citation type="submission" date="2016-07" db="EMBL/GenBank/DDBJ databases">
        <title>Pervasive Adenine N6-methylation of Active Genes in Fungi.</title>
        <authorList>
            <consortium name="DOE Joint Genome Institute"/>
            <person name="Mondo S.J."/>
            <person name="Dannebaum R.O."/>
            <person name="Kuo R.C."/>
            <person name="Labutti K."/>
            <person name="Haridas S."/>
            <person name="Kuo A."/>
            <person name="Salamov A."/>
            <person name="Ahrendt S.R."/>
            <person name="Lipzen A."/>
            <person name="Sullivan W."/>
            <person name="Andreopoulos W.B."/>
            <person name="Clum A."/>
            <person name="Lindquist E."/>
            <person name="Daum C."/>
            <person name="Ramamoorthy G.K."/>
            <person name="Gryganskyi A."/>
            <person name="Culley D."/>
            <person name="Magnuson J.K."/>
            <person name="James T.Y."/>
            <person name="O'Malley M.A."/>
            <person name="Stajich J.E."/>
            <person name="Spatafora J.W."/>
            <person name="Visel A."/>
            <person name="Grigoriev I.V."/>
        </authorList>
    </citation>
    <scope>NUCLEOTIDE SEQUENCE [LARGE SCALE GENOMIC DNA]</scope>
    <source>
        <strain evidence="2 3">PL171</strain>
    </source>
</reference>
<feature type="compositionally biased region" description="Polar residues" evidence="1">
    <location>
        <begin position="86"/>
        <end position="98"/>
    </location>
</feature>
<gene>
    <name evidence="2" type="ORF">BCR44DRAFT_1084965</name>
</gene>
<evidence type="ECO:0000313" key="3">
    <source>
        <dbReference type="Proteomes" id="UP000193411"/>
    </source>
</evidence>
<organism evidence="2 3">
    <name type="scientific">Catenaria anguillulae PL171</name>
    <dbReference type="NCBI Taxonomy" id="765915"/>
    <lineage>
        <taxon>Eukaryota</taxon>
        <taxon>Fungi</taxon>
        <taxon>Fungi incertae sedis</taxon>
        <taxon>Blastocladiomycota</taxon>
        <taxon>Blastocladiomycetes</taxon>
        <taxon>Blastocladiales</taxon>
        <taxon>Catenariaceae</taxon>
        <taxon>Catenaria</taxon>
    </lineage>
</organism>
<accession>A0A1Y2HQY1</accession>
<comment type="caution">
    <text evidence="2">The sequence shown here is derived from an EMBL/GenBank/DDBJ whole genome shotgun (WGS) entry which is preliminary data.</text>
</comment>
<dbReference type="Proteomes" id="UP000193411">
    <property type="component" value="Unassembled WGS sequence"/>
</dbReference>
<protein>
    <submittedName>
        <fullName evidence="2">Uncharacterized protein</fullName>
    </submittedName>
</protein>
<sequence>MSPPPLHHGSARDSHTHSQIHVVEEESENRSQNAEKPQPAPSTTTSRFHTQARQPRPTSMIMAKSERRRSALPLATPTSRRESMFGHSSTQGSHWPQDNQSWITLVGCSRAQVPDKLRPAHFPAASRLLLRHLLLIQ</sequence>